<dbReference type="AlphaFoldDB" id="A0AAV5JQG2"/>
<keyword evidence="2" id="KW-1185">Reference proteome</keyword>
<dbReference type="Proteomes" id="UP001054252">
    <property type="component" value="Unassembled WGS sequence"/>
</dbReference>
<reference evidence="1 2" key="1">
    <citation type="journal article" date="2021" name="Commun. Biol.">
        <title>The genome of Shorea leprosula (Dipterocarpaceae) highlights the ecological relevance of drought in aseasonal tropical rainforests.</title>
        <authorList>
            <person name="Ng K.K.S."/>
            <person name="Kobayashi M.J."/>
            <person name="Fawcett J.A."/>
            <person name="Hatakeyama M."/>
            <person name="Paape T."/>
            <person name="Ng C.H."/>
            <person name="Ang C.C."/>
            <person name="Tnah L.H."/>
            <person name="Lee C.T."/>
            <person name="Nishiyama T."/>
            <person name="Sese J."/>
            <person name="O'Brien M.J."/>
            <person name="Copetti D."/>
            <person name="Mohd Noor M.I."/>
            <person name="Ong R.C."/>
            <person name="Putra M."/>
            <person name="Sireger I.Z."/>
            <person name="Indrioko S."/>
            <person name="Kosugi Y."/>
            <person name="Izuno A."/>
            <person name="Isagi Y."/>
            <person name="Lee S.L."/>
            <person name="Shimizu K.K."/>
        </authorList>
    </citation>
    <scope>NUCLEOTIDE SEQUENCE [LARGE SCALE GENOMIC DNA]</scope>
    <source>
        <strain evidence="1">214</strain>
    </source>
</reference>
<evidence type="ECO:0000313" key="2">
    <source>
        <dbReference type="Proteomes" id="UP001054252"/>
    </source>
</evidence>
<comment type="caution">
    <text evidence="1">The sequence shown here is derived from an EMBL/GenBank/DDBJ whole genome shotgun (WGS) entry which is preliminary data.</text>
</comment>
<dbReference type="EMBL" id="BPVZ01000044">
    <property type="protein sequence ID" value="GKV15867.1"/>
    <property type="molecule type" value="Genomic_DNA"/>
</dbReference>
<evidence type="ECO:0000313" key="1">
    <source>
        <dbReference type="EMBL" id="GKV15867.1"/>
    </source>
</evidence>
<proteinExistence type="predicted"/>
<name>A0AAV5JQG2_9ROSI</name>
<accession>A0AAV5JQG2</accession>
<protein>
    <submittedName>
        <fullName evidence="1">Uncharacterized protein</fullName>
    </submittedName>
</protein>
<organism evidence="1 2">
    <name type="scientific">Rubroshorea leprosula</name>
    <dbReference type="NCBI Taxonomy" id="152421"/>
    <lineage>
        <taxon>Eukaryota</taxon>
        <taxon>Viridiplantae</taxon>
        <taxon>Streptophyta</taxon>
        <taxon>Embryophyta</taxon>
        <taxon>Tracheophyta</taxon>
        <taxon>Spermatophyta</taxon>
        <taxon>Magnoliopsida</taxon>
        <taxon>eudicotyledons</taxon>
        <taxon>Gunneridae</taxon>
        <taxon>Pentapetalae</taxon>
        <taxon>rosids</taxon>
        <taxon>malvids</taxon>
        <taxon>Malvales</taxon>
        <taxon>Dipterocarpaceae</taxon>
        <taxon>Rubroshorea</taxon>
    </lineage>
</organism>
<sequence length="147" mass="16580">MKGIRKRKGTLSEELGKVWQTSKCGPWYYGPSAAMNEPIEQETAEFSSFQQTEIKQETMCEKFEVTKEGLEDKEKRTLYSEECLEKHTKFLFEDEMIEEPLGVGNEEVTKTMGEFGSLIRCQSTTLGSEEVAMNELVGLDGVSSTIA</sequence>
<gene>
    <name evidence="1" type="ORF">SLEP1_g26609</name>
</gene>